<dbReference type="EMBL" id="NBNE01000745">
    <property type="protein sequence ID" value="OWZ17496.1"/>
    <property type="molecule type" value="Genomic_DNA"/>
</dbReference>
<reference evidence="2" key="1">
    <citation type="submission" date="2017-03" db="EMBL/GenBank/DDBJ databases">
        <title>Phytopthora megakarya and P. palmivora, two closely related causual agents of cacao black pod achieved similar genome size and gene model numbers by different mechanisms.</title>
        <authorList>
            <person name="Ali S."/>
            <person name="Shao J."/>
            <person name="Larry D.J."/>
            <person name="Kronmiller B."/>
            <person name="Shen D."/>
            <person name="Strem M.D."/>
            <person name="Melnick R.L."/>
            <person name="Guiltinan M.J."/>
            <person name="Tyler B.M."/>
            <person name="Meinhardt L.W."/>
            <person name="Bailey B.A."/>
        </authorList>
    </citation>
    <scope>NUCLEOTIDE SEQUENCE [LARGE SCALE GENOMIC DNA]</scope>
    <source>
        <strain evidence="2">zdho120</strain>
    </source>
</reference>
<gene>
    <name evidence="1" type="ORF">PHMEG_0008555</name>
</gene>
<evidence type="ECO:0000313" key="1">
    <source>
        <dbReference type="EMBL" id="OWZ17496.1"/>
    </source>
</evidence>
<sequence length="111" mass="12751">MKSLVWVVVEDFIVDIGQLEKLWYLKDMIKEKKTYDFPALKTDDLDVLQLKEDVVGTAISDIMTNKMDPSFSINSTAFGLPDKYANEDGDIHVLVKEPDPAVAKKKYHMKW</sequence>
<dbReference type="AlphaFoldDB" id="A0A225WIH2"/>
<proteinExistence type="predicted"/>
<dbReference type="Proteomes" id="UP000198211">
    <property type="component" value="Unassembled WGS sequence"/>
</dbReference>
<keyword evidence="2" id="KW-1185">Reference proteome</keyword>
<comment type="caution">
    <text evidence="1">The sequence shown here is derived from an EMBL/GenBank/DDBJ whole genome shotgun (WGS) entry which is preliminary data.</text>
</comment>
<evidence type="ECO:0000313" key="2">
    <source>
        <dbReference type="Proteomes" id="UP000198211"/>
    </source>
</evidence>
<dbReference type="OrthoDB" id="129157at2759"/>
<name>A0A225WIH2_9STRA</name>
<protein>
    <submittedName>
        <fullName evidence="1">Crinkler (CRN)</fullName>
    </submittedName>
</protein>
<accession>A0A225WIH2</accession>
<organism evidence="1 2">
    <name type="scientific">Phytophthora megakarya</name>
    <dbReference type="NCBI Taxonomy" id="4795"/>
    <lineage>
        <taxon>Eukaryota</taxon>
        <taxon>Sar</taxon>
        <taxon>Stramenopiles</taxon>
        <taxon>Oomycota</taxon>
        <taxon>Peronosporomycetes</taxon>
        <taxon>Peronosporales</taxon>
        <taxon>Peronosporaceae</taxon>
        <taxon>Phytophthora</taxon>
    </lineage>
</organism>